<proteinExistence type="predicted"/>
<name>A0ABQ9GQL1_9NEOP</name>
<reference evidence="1 2" key="1">
    <citation type="submission" date="2023-02" db="EMBL/GenBank/DDBJ databases">
        <title>LHISI_Scaffold_Assembly.</title>
        <authorList>
            <person name="Stuart O.P."/>
            <person name="Cleave R."/>
            <person name="Magrath M.J.L."/>
            <person name="Mikheyev A.S."/>
        </authorList>
    </citation>
    <scope>NUCLEOTIDE SEQUENCE [LARGE SCALE GENOMIC DNA]</scope>
    <source>
        <strain evidence="1">Daus_M_001</strain>
        <tissue evidence="1">Leg muscle</tissue>
    </source>
</reference>
<sequence length="91" mass="10505">MCARIHRLADLSMSVTPNVMKRKIFTFCEVNQLEHLFNKTAGLSGKKRLDIAKRKSQKELDELQKPQSVFNMDEKGTCLCLRKQPVILTKQ</sequence>
<organism evidence="1 2">
    <name type="scientific">Dryococelus australis</name>
    <dbReference type="NCBI Taxonomy" id="614101"/>
    <lineage>
        <taxon>Eukaryota</taxon>
        <taxon>Metazoa</taxon>
        <taxon>Ecdysozoa</taxon>
        <taxon>Arthropoda</taxon>
        <taxon>Hexapoda</taxon>
        <taxon>Insecta</taxon>
        <taxon>Pterygota</taxon>
        <taxon>Neoptera</taxon>
        <taxon>Polyneoptera</taxon>
        <taxon>Phasmatodea</taxon>
        <taxon>Verophasmatodea</taxon>
        <taxon>Anareolatae</taxon>
        <taxon>Phasmatidae</taxon>
        <taxon>Eurycanthinae</taxon>
        <taxon>Dryococelus</taxon>
    </lineage>
</organism>
<protein>
    <submittedName>
        <fullName evidence="1">Uncharacterized protein</fullName>
    </submittedName>
</protein>
<accession>A0ABQ9GQL1</accession>
<gene>
    <name evidence="1" type="ORF">PR048_025155</name>
</gene>
<comment type="caution">
    <text evidence="1">The sequence shown here is derived from an EMBL/GenBank/DDBJ whole genome shotgun (WGS) entry which is preliminary data.</text>
</comment>
<dbReference type="Proteomes" id="UP001159363">
    <property type="component" value="Chromosome 9"/>
</dbReference>
<keyword evidence="2" id="KW-1185">Reference proteome</keyword>
<dbReference type="EMBL" id="JARBHB010000010">
    <property type="protein sequence ID" value="KAJ8874309.1"/>
    <property type="molecule type" value="Genomic_DNA"/>
</dbReference>
<evidence type="ECO:0000313" key="2">
    <source>
        <dbReference type="Proteomes" id="UP001159363"/>
    </source>
</evidence>
<evidence type="ECO:0000313" key="1">
    <source>
        <dbReference type="EMBL" id="KAJ8874309.1"/>
    </source>
</evidence>